<accession>A0A8I2KQN7</accession>
<dbReference type="AlphaFoldDB" id="A0A8I2KQN7"/>
<dbReference type="Proteomes" id="UP001304419">
    <property type="component" value="Chromosome 1"/>
</dbReference>
<evidence type="ECO:0000313" key="4">
    <source>
        <dbReference type="Proteomes" id="UP000646877"/>
    </source>
</evidence>
<reference evidence="3 5" key="2">
    <citation type="submission" date="2023-10" db="EMBL/GenBank/DDBJ databases">
        <title>To unveil natural product biosynthetic capacity in Pseudoalteromonas.</title>
        <authorList>
            <person name="Wang J."/>
        </authorList>
    </citation>
    <scope>NUCLEOTIDE SEQUENCE [LARGE SCALE GENOMIC DNA]</scope>
    <source>
        <strain evidence="3 5">DSM 15914</strain>
    </source>
</reference>
<protein>
    <submittedName>
        <fullName evidence="2">Uncharacterized protein</fullName>
    </submittedName>
</protein>
<sequence length="95" mass="10886">MFEFIEFLLPVFFVFIYVVLQERWKEKCDLPLKQHILIVLAKITICLVSVVSLVFIFGSWLGASEIQMLPIVAIGFGCAYGLACYLLEPFYSKKS</sequence>
<dbReference type="Proteomes" id="UP000646877">
    <property type="component" value="Unassembled WGS sequence"/>
</dbReference>
<keyword evidence="1" id="KW-0812">Transmembrane</keyword>
<dbReference type="EMBL" id="WEIA01000006">
    <property type="protein sequence ID" value="NLR21937.1"/>
    <property type="molecule type" value="Genomic_DNA"/>
</dbReference>
<proteinExistence type="predicted"/>
<keyword evidence="5" id="KW-1185">Reference proteome</keyword>
<keyword evidence="1" id="KW-0472">Membrane</keyword>
<feature type="transmembrane region" description="Helical" evidence="1">
    <location>
        <begin position="66"/>
        <end position="87"/>
    </location>
</feature>
<gene>
    <name evidence="2" type="ORF">F9Y85_11505</name>
    <name evidence="3" type="ORF">R5H13_18840</name>
</gene>
<name>A0A8I2KQN7_9GAMM</name>
<reference evidence="2" key="1">
    <citation type="submission" date="2019-10" db="EMBL/GenBank/DDBJ databases">
        <authorList>
            <person name="Paulsen S."/>
        </authorList>
    </citation>
    <scope>NUCLEOTIDE SEQUENCE</scope>
    <source>
        <strain evidence="2">LMG 19692</strain>
    </source>
</reference>
<feature type="transmembrane region" description="Helical" evidence="1">
    <location>
        <begin position="36"/>
        <end position="60"/>
    </location>
</feature>
<feature type="transmembrane region" description="Helical" evidence="1">
    <location>
        <begin position="6"/>
        <end position="24"/>
    </location>
</feature>
<dbReference type="RefSeq" id="WP_193521935.1">
    <property type="nucleotide sequence ID" value="NZ_CBCSDF010000013.1"/>
</dbReference>
<evidence type="ECO:0000256" key="1">
    <source>
        <dbReference type="SAM" id="Phobius"/>
    </source>
</evidence>
<keyword evidence="1" id="KW-1133">Transmembrane helix</keyword>
<evidence type="ECO:0000313" key="3">
    <source>
        <dbReference type="EMBL" id="WOX28648.1"/>
    </source>
</evidence>
<dbReference type="EMBL" id="CP137578">
    <property type="protein sequence ID" value="WOX28648.1"/>
    <property type="molecule type" value="Genomic_DNA"/>
</dbReference>
<organism evidence="2 4">
    <name type="scientific">Pseudoalteromonas maricaloris</name>
    <dbReference type="NCBI Taxonomy" id="184924"/>
    <lineage>
        <taxon>Bacteria</taxon>
        <taxon>Pseudomonadati</taxon>
        <taxon>Pseudomonadota</taxon>
        <taxon>Gammaproteobacteria</taxon>
        <taxon>Alteromonadales</taxon>
        <taxon>Pseudoalteromonadaceae</taxon>
        <taxon>Pseudoalteromonas</taxon>
    </lineage>
</organism>
<evidence type="ECO:0000313" key="5">
    <source>
        <dbReference type="Proteomes" id="UP001304419"/>
    </source>
</evidence>
<evidence type="ECO:0000313" key="2">
    <source>
        <dbReference type="EMBL" id="NLR21937.1"/>
    </source>
</evidence>